<evidence type="ECO:0000259" key="2">
    <source>
        <dbReference type="Pfam" id="PF14244"/>
    </source>
</evidence>
<feature type="region of interest" description="Disordered" evidence="1">
    <location>
        <begin position="358"/>
        <end position="407"/>
    </location>
</feature>
<proteinExistence type="predicted"/>
<feature type="compositionally biased region" description="Low complexity" evidence="1">
    <location>
        <begin position="318"/>
        <end position="345"/>
    </location>
</feature>
<sequence length="407" mass="44991">MATTPPPNTPPGGIPFGSFSGTTSGGSNNNNDRPDSQFGNPFYINPNENISQAIVSEVLDGPNYQMWQRAMRMALKTKHKIGFIDGSIPSPGVASPNYNTWDACNTLVLCWILNSVDKEIRRSVMQHDVARDLWEELKARFGYANAIKLSNLGDQIIACKQGNLNVTQYYTALKGLWEEHLQFNPIVDCNCAPQRTQPCAAVKAFKQKQEVDYLIRFLKGLRPEFDVVHTQILMMKPLPTVEVAINDVLQHEQKLKADKGITRGVQTIALAVQGDAQDGKKFCRYCKKEGHVKEECWKLKNKKLRMSGGVAATVSHGESSNDSDMSSSDSKINSESKSVSSKENMSFSSEELSKLRYLLQSVPSPSPSPPASPSVNHQAFSVTHGVSQFPNYAGPGDTEKDWFGKTE</sequence>
<evidence type="ECO:0000313" key="3">
    <source>
        <dbReference type="EMBL" id="CAL1408896.1"/>
    </source>
</evidence>
<dbReference type="GO" id="GO:0003676">
    <property type="term" value="F:nucleic acid binding"/>
    <property type="evidence" value="ECO:0007669"/>
    <property type="project" value="InterPro"/>
</dbReference>
<evidence type="ECO:0000313" key="4">
    <source>
        <dbReference type="Proteomes" id="UP001497516"/>
    </source>
</evidence>
<dbReference type="GO" id="GO:0008270">
    <property type="term" value="F:zinc ion binding"/>
    <property type="evidence" value="ECO:0007669"/>
    <property type="project" value="InterPro"/>
</dbReference>
<protein>
    <recommendedName>
        <fullName evidence="2">Retrotransposon Copia-like N-terminal domain-containing protein</fullName>
    </recommendedName>
</protein>
<dbReference type="PANTHER" id="PTHR37610:SF55">
    <property type="entry name" value="RETROTRANSPOSON COPIA-LIKE N-TERMINAL DOMAIN-CONTAINING PROTEIN"/>
    <property type="match status" value="1"/>
</dbReference>
<feature type="region of interest" description="Disordered" evidence="1">
    <location>
        <begin position="310"/>
        <end position="345"/>
    </location>
</feature>
<feature type="compositionally biased region" description="Low complexity" evidence="1">
    <location>
        <begin position="16"/>
        <end position="31"/>
    </location>
</feature>
<feature type="compositionally biased region" description="Pro residues" evidence="1">
    <location>
        <begin position="1"/>
        <end position="13"/>
    </location>
</feature>
<dbReference type="InterPro" id="IPR036875">
    <property type="entry name" value="Znf_CCHC_sf"/>
</dbReference>
<keyword evidence="4" id="KW-1185">Reference proteome</keyword>
<dbReference type="PANTHER" id="PTHR37610">
    <property type="entry name" value="CCHC-TYPE DOMAIN-CONTAINING PROTEIN"/>
    <property type="match status" value="1"/>
</dbReference>
<dbReference type="Pfam" id="PF14244">
    <property type="entry name" value="Retrotran_gag_3"/>
    <property type="match status" value="1"/>
</dbReference>
<feature type="region of interest" description="Disordered" evidence="1">
    <location>
        <begin position="1"/>
        <end position="41"/>
    </location>
</feature>
<feature type="compositionally biased region" description="Basic and acidic residues" evidence="1">
    <location>
        <begin position="397"/>
        <end position="407"/>
    </location>
</feature>
<dbReference type="AlphaFoldDB" id="A0AAV2GDV5"/>
<reference evidence="3 4" key="1">
    <citation type="submission" date="2024-04" db="EMBL/GenBank/DDBJ databases">
        <authorList>
            <person name="Fracassetti M."/>
        </authorList>
    </citation>
    <scope>NUCLEOTIDE SEQUENCE [LARGE SCALE GENOMIC DNA]</scope>
</reference>
<feature type="domain" description="Retrotransposon Copia-like N-terminal" evidence="2">
    <location>
        <begin position="46"/>
        <end position="91"/>
    </location>
</feature>
<evidence type="ECO:0000256" key="1">
    <source>
        <dbReference type="SAM" id="MobiDB-lite"/>
    </source>
</evidence>
<feature type="compositionally biased region" description="Polar residues" evidence="1">
    <location>
        <begin position="376"/>
        <end position="390"/>
    </location>
</feature>
<dbReference type="SUPFAM" id="SSF57756">
    <property type="entry name" value="Retrovirus zinc finger-like domains"/>
    <property type="match status" value="1"/>
</dbReference>
<gene>
    <name evidence="3" type="ORF">LTRI10_LOCUS48451</name>
</gene>
<organism evidence="3 4">
    <name type="scientific">Linum trigynum</name>
    <dbReference type="NCBI Taxonomy" id="586398"/>
    <lineage>
        <taxon>Eukaryota</taxon>
        <taxon>Viridiplantae</taxon>
        <taxon>Streptophyta</taxon>
        <taxon>Embryophyta</taxon>
        <taxon>Tracheophyta</taxon>
        <taxon>Spermatophyta</taxon>
        <taxon>Magnoliopsida</taxon>
        <taxon>eudicotyledons</taxon>
        <taxon>Gunneridae</taxon>
        <taxon>Pentapetalae</taxon>
        <taxon>rosids</taxon>
        <taxon>fabids</taxon>
        <taxon>Malpighiales</taxon>
        <taxon>Linaceae</taxon>
        <taxon>Linum</taxon>
    </lineage>
</organism>
<dbReference type="InterPro" id="IPR029472">
    <property type="entry name" value="Copia-like_N"/>
</dbReference>
<dbReference type="Proteomes" id="UP001497516">
    <property type="component" value="Chromosome 8"/>
</dbReference>
<name>A0AAV2GDV5_9ROSI</name>
<dbReference type="EMBL" id="OZ034821">
    <property type="protein sequence ID" value="CAL1408896.1"/>
    <property type="molecule type" value="Genomic_DNA"/>
</dbReference>
<accession>A0AAV2GDV5</accession>